<reference evidence="4 5" key="1">
    <citation type="submission" date="2024-04" db="EMBL/GenBank/DDBJ databases">
        <title>Draft genome sequence of Thalassolituus maritimus NBRC 116585.</title>
        <authorList>
            <person name="Miyakawa T."/>
            <person name="Kusuya Y."/>
            <person name="Miura T."/>
        </authorList>
    </citation>
    <scope>NUCLEOTIDE SEQUENCE [LARGE SCALE GENOMIC DNA]</scope>
    <source>
        <strain evidence="4 5">5NW40-0001</strain>
    </source>
</reference>
<sequence length="254" mass="27569">MRTVLLWFTLLIGSLLIAIRPVIAGEVHVAVASNFATTLAGLSPLFEQTSGHSLTVSAASSGKLYAQIRHGAPFDVLLSADEDKPSRLAEQFPETAQTRMTYAIGKLALWHPKHSVYSLTDLVDLLALDNSTDIIAVANPRLAPYGLATQHTLAALSITPKHTVMGENISQTYRFIESGNARLGFIALSQAIAADLPDTQYFQIPETYHPPIRQDAILTPKGVSNPAAQAFLHFLTTPEAQARIRQQGYDTPND</sequence>
<organism evidence="4 5">
    <name type="scientific">Thalassolituus maritimus</name>
    <dbReference type="NCBI Taxonomy" id="484498"/>
    <lineage>
        <taxon>Bacteria</taxon>
        <taxon>Pseudomonadati</taxon>
        <taxon>Pseudomonadota</taxon>
        <taxon>Gammaproteobacteria</taxon>
        <taxon>Oceanospirillales</taxon>
        <taxon>Oceanospirillaceae</taxon>
        <taxon>Thalassolituus</taxon>
    </lineage>
</organism>
<dbReference type="EMBL" id="BAABWH010000002">
    <property type="protein sequence ID" value="GAA6144670.1"/>
    <property type="molecule type" value="Genomic_DNA"/>
</dbReference>
<dbReference type="Proteomes" id="UP001481413">
    <property type="component" value="Unassembled WGS sequence"/>
</dbReference>
<dbReference type="PIRSF" id="PIRSF004846">
    <property type="entry name" value="ModA"/>
    <property type="match status" value="1"/>
</dbReference>
<dbReference type="Gene3D" id="3.40.190.10">
    <property type="entry name" value="Periplasmic binding protein-like II"/>
    <property type="match status" value="2"/>
</dbReference>
<keyword evidence="2" id="KW-0479">Metal-binding</keyword>
<dbReference type="RefSeq" id="WP_353293614.1">
    <property type="nucleotide sequence ID" value="NZ_BAABWH010000002.1"/>
</dbReference>
<keyword evidence="5" id="KW-1185">Reference proteome</keyword>
<dbReference type="InterPro" id="IPR050682">
    <property type="entry name" value="ModA/WtpA"/>
</dbReference>
<dbReference type="InterPro" id="IPR044084">
    <property type="entry name" value="AvModA-like_subst-bd"/>
</dbReference>
<evidence type="ECO:0000256" key="3">
    <source>
        <dbReference type="ARBA" id="ARBA00022729"/>
    </source>
</evidence>
<gene>
    <name evidence="4" type="primary">modA</name>
    <name evidence="4" type="ORF">NBRC116585_07870</name>
</gene>
<comment type="caution">
    <text evidence="4">The sequence shown here is derived from an EMBL/GenBank/DDBJ whole genome shotgun (WGS) entry which is preliminary data.</text>
</comment>
<evidence type="ECO:0000256" key="2">
    <source>
        <dbReference type="ARBA" id="ARBA00022723"/>
    </source>
</evidence>
<dbReference type="SUPFAM" id="SSF53850">
    <property type="entry name" value="Periplasmic binding protein-like II"/>
    <property type="match status" value="1"/>
</dbReference>
<name>A0ABP9ZX15_9GAMM</name>
<evidence type="ECO:0000256" key="1">
    <source>
        <dbReference type="ARBA" id="ARBA00009175"/>
    </source>
</evidence>
<dbReference type="CDD" id="cd13539">
    <property type="entry name" value="PBP2_AvModA"/>
    <property type="match status" value="1"/>
</dbReference>
<evidence type="ECO:0000313" key="4">
    <source>
        <dbReference type="EMBL" id="GAA6144670.1"/>
    </source>
</evidence>
<evidence type="ECO:0000313" key="5">
    <source>
        <dbReference type="Proteomes" id="UP001481413"/>
    </source>
</evidence>
<keyword evidence="3" id="KW-0732">Signal</keyword>
<comment type="similarity">
    <text evidence="1">Belongs to the bacterial solute-binding protein ModA family.</text>
</comment>
<proteinExistence type="inferred from homology"/>
<dbReference type="Pfam" id="PF13531">
    <property type="entry name" value="SBP_bac_11"/>
    <property type="match status" value="1"/>
</dbReference>
<dbReference type="PANTHER" id="PTHR30632">
    <property type="entry name" value="MOLYBDATE-BINDING PERIPLASMIC PROTEIN"/>
    <property type="match status" value="1"/>
</dbReference>
<dbReference type="NCBIfam" id="TIGR01256">
    <property type="entry name" value="modA"/>
    <property type="match status" value="1"/>
</dbReference>
<accession>A0ABP9ZX15</accession>
<dbReference type="InterPro" id="IPR005950">
    <property type="entry name" value="ModA"/>
</dbReference>
<dbReference type="PANTHER" id="PTHR30632:SF14">
    <property type="entry name" value="TUNGSTATE_MOLYBDATE_CHROMATE-BINDING PROTEIN MODA"/>
    <property type="match status" value="1"/>
</dbReference>
<protein>
    <submittedName>
        <fullName evidence="4">Molybdate ABC transporter substrate-binding protein</fullName>
    </submittedName>
</protein>